<dbReference type="Proteomes" id="UP001178507">
    <property type="component" value="Unassembled WGS sequence"/>
</dbReference>
<name>A0AA36JKF7_9DINO</name>
<keyword evidence="3" id="KW-1185">Reference proteome</keyword>
<evidence type="ECO:0000313" key="1">
    <source>
        <dbReference type="EMBL" id="CAJ1407130.1"/>
    </source>
</evidence>
<reference evidence="1" key="1">
    <citation type="submission" date="2023-08" db="EMBL/GenBank/DDBJ databases">
        <authorList>
            <person name="Chen Y."/>
            <person name="Shah S."/>
            <person name="Dougan E. K."/>
            <person name="Thang M."/>
            <person name="Chan C."/>
        </authorList>
    </citation>
    <scope>NUCLEOTIDE SEQUENCE</scope>
</reference>
<evidence type="ECO:0000313" key="2">
    <source>
        <dbReference type="EMBL" id="CAJ1407131.1"/>
    </source>
</evidence>
<gene>
    <name evidence="1" type="ORF">EVOR1521_LOCUS28909</name>
    <name evidence="2" type="ORF">EVOR1521_LOCUS28910</name>
</gene>
<accession>A0AA36JKF7</accession>
<dbReference type="AlphaFoldDB" id="A0AA36JKF7"/>
<dbReference type="EMBL" id="CAUJNA010003660">
    <property type="protein sequence ID" value="CAJ1407130.1"/>
    <property type="molecule type" value="Genomic_DNA"/>
</dbReference>
<organism evidence="1 3">
    <name type="scientific">Effrenium voratum</name>
    <dbReference type="NCBI Taxonomy" id="2562239"/>
    <lineage>
        <taxon>Eukaryota</taxon>
        <taxon>Sar</taxon>
        <taxon>Alveolata</taxon>
        <taxon>Dinophyceae</taxon>
        <taxon>Suessiales</taxon>
        <taxon>Symbiodiniaceae</taxon>
        <taxon>Effrenium</taxon>
    </lineage>
</organism>
<protein>
    <submittedName>
        <fullName evidence="1">Uncharacterized protein</fullName>
    </submittedName>
</protein>
<sequence>MSAPRQVQMDSIDETKVVVYSSCCCCYSGCLPEIAGVGCAAQETLLCLEADICCKLGTSPLCCGCCAIRCTDITTCCKTQGQCCCLVSGSALPPDAEVPCMLSVCFLTCFPKPGCCVRLGDVKGGN</sequence>
<dbReference type="EMBL" id="CAUJNA010003660">
    <property type="protein sequence ID" value="CAJ1407131.1"/>
    <property type="molecule type" value="Genomic_DNA"/>
</dbReference>
<comment type="caution">
    <text evidence="1">The sequence shown here is derived from an EMBL/GenBank/DDBJ whole genome shotgun (WGS) entry which is preliminary data.</text>
</comment>
<proteinExistence type="predicted"/>
<evidence type="ECO:0000313" key="3">
    <source>
        <dbReference type="Proteomes" id="UP001178507"/>
    </source>
</evidence>